<dbReference type="EMBL" id="CP011367">
    <property type="protein sequence ID" value="AKJ95117.1"/>
    <property type="molecule type" value="Genomic_DNA"/>
</dbReference>
<organism evidence="3 4">
    <name type="scientific">Thioalkalivibrio versutus</name>
    <dbReference type="NCBI Taxonomy" id="106634"/>
    <lineage>
        <taxon>Bacteria</taxon>
        <taxon>Pseudomonadati</taxon>
        <taxon>Pseudomonadota</taxon>
        <taxon>Gammaproteobacteria</taxon>
        <taxon>Chromatiales</taxon>
        <taxon>Ectothiorhodospiraceae</taxon>
        <taxon>Thioalkalivibrio</taxon>
    </lineage>
</organism>
<evidence type="ECO:0000256" key="2">
    <source>
        <dbReference type="HAMAP-Rule" id="MF_00634"/>
    </source>
</evidence>
<name>A0A0G3G6N6_9GAMM</name>
<dbReference type="HAMAP" id="MF_00634">
    <property type="entry name" value="UPF0235"/>
    <property type="match status" value="1"/>
</dbReference>
<dbReference type="PATRIC" id="fig|106634.4.peg.1426"/>
<dbReference type="GO" id="GO:0005737">
    <property type="term" value="C:cytoplasm"/>
    <property type="evidence" value="ECO:0007669"/>
    <property type="project" value="TreeGrafter"/>
</dbReference>
<proteinExistence type="inferred from homology"/>
<gene>
    <name evidence="3" type="ORF">TVD_06975</name>
</gene>
<evidence type="ECO:0000256" key="1">
    <source>
        <dbReference type="ARBA" id="ARBA00010364"/>
    </source>
</evidence>
<dbReference type="PANTHER" id="PTHR13420">
    <property type="entry name" value="UPF0235 PROTEIN C15ORF40"/>
    <property type="match status" value="1"/>
</dbReference>
<dbReference type="Proteomes" id="UP000064201">
    <property type="component" value="Chromosome"/>
</dbReference>
<accession>A0A0G3G6N6</accession>
<sequence>MGRLKVKVAPGSKRNAIGGWMGDTLKLKVQAPPEKGRANAAVIELLAAELGCSKSAVQVVAGATSRSKTVVVEGWSEAELHRALSS</sequence>
<protein>
    <recommendedName>
        <fullName evidence="2">UPF0235 protein TVD_06975</fullName>
    </recommendedName>
</protein>
<dbReference type="InterPro" id="IPR003746">
    <property type="entry name" value="DUF167"/>
</dbReference>
<dbReference type="OrthoDB" id="9800587at2"/>
<dbReference type="AlphaFoldDB" id="A0A0G3G6N6"/>
<dbReference type="InterPro" id="IPR036591">
    <property type="entry name" value="YggU-like_sf"/>
</dbReference>
<dbReference type="Gene3D" id="3.30.1200.10">
    <property type="entry name" value="YggU-like"/>
    <property type="match status" value="1"/>
</dbReference>
<dbReference type="NCBIfam" id="TIGR00251">
    <property type="entry name" value="DUF167 family protein"/>
    <property type="match status" value="1"/>
</dbReference>
<dbReference type="KEGG" id="tvr:TVD_06975"/>
<dbReference type="SMART" id="SM01152">
    <property type="entry name" value="DUF167"/>
    <property type="match status" value="1"/>
</dbReference>
<dbReference type="STRING" id="106634.TVD_06975"/>
<evidence type="ECO:0000313" key="3">
    <source>
        <dbReference type="EMBL" id="AKJ95117.1"/>
    </source>
</evidence>
<dbReference type="SUPFAM" id="SSF69786">
    <property type="entry name" value="YggU-like"/>
    <property type="match status" value="1"/>
</dbReference>
<keyword evidence="4" id="KW-1185">Reference proteome</keyword>
<evidence type="ECO:0000313" key="4">
    <source>
        <dbReference type="Proteomes" id="UP000064201"/>
    </source>
</evidence>
<comment type="similarity">
    <text evidence="1 2">Belongs to the UPF0235 family.</text>
</comment>
<dbReference type="RefSeq" id="WP_047251186.1">
    <property type="nucleotide sequence ID" value="NZ_CP011367.1"/>
</dbReference>
<reference evidence="3 4" key="1">
    <citation type="submission" date="2015-04" db="EMBL/GenBank/DDBJ databases">
        <title>Complete Sequence for the Genome of the Thioalkalivibrio versutus D301.</title>
        <authorList>
            <person name="Mu T."/>
            <person name="Zhou J."/>
            <person name="Xu X."/>
        </authorList>
    </citation>
    <scope>NUCLEOTIDE SEQUENCE [LARGE SCALE GENOMIC DNA]</scope>
    <source>
        <strain evidence="3 4">D301</strain>
    </source>
</reference>
<dbReference type="Pfam" id="PF02594">
    <property type="entry name" value="DUF167"/>
    <property type="match status" value="1"/>
</dbReference>
<dbReference type="PANTHER" id="PTHR13420:SF7">
    <property type="entry name" value="UPF0235 PROTEIN C15ORF40"/>
    <property type="match status" value="1"/>
</dbReference>